<dbReference type="Proteomes" id="UP001066276">
    <property type="component" value="Chromosome 3_1"/>
</dbReference>
<name>A0AAV7U561_PLEWA</name>
<evidence type="ECO:0000313" key="2">
    <source>
        <dbReference type="EMBL" id="KAJ1184210.1"/>
    </source>
</evidence>
<reference evidence="2" key="1">
    <citation type="journal article" date="2022" name="bioRxiv">
        <title>Sequencing and chromosome-scale assembly of the giantPleurodeles waltlgenome.</title>
        <authorList>
            <person name="Brown T."/>
            <person name="Elewa A."/>
            <person name="Iarovenko S."/>
            <person name="Subramanian E."/>
            <person name="Araus A.J."/>
            <person name="Petzold A."/>
            <person name="Susuki M."/>
            <person name="Suzuki K.-i.T."/>
            <person name="Hayashi T."/>
            <person name="Toyoda A."/>
            <person name="Oliveira C."/>
            <person name="Osipova E."/>
            <person name="Leigh N.D."/>
            <person name="Simon A."/>
            <person name="Yun M.H."/>
        </authorList>
    </citation>
    <scope>NUCLEOTIDE SEQUENCE</scope>
    <source>
        <strain evidence="2">20211129_DDA</strain>
        <tissue evidence="2">Liver</tissue>
    </source>
</reference>
<feature type="compositionally biased region" description="Basic and acidic residues" evidence="1">
    <location>
        <begin position="105"/>
        <end position="124"/>
    </location>
</feature>
<gene>
    <name evidence="2" type="ORF">NDU88_001020</name>
</gene>
<dbReference type="AlphaFoldDB" id="A0AAV7U561"/>
<proteinExistence type="predicted"/>
<feature type="region of interest" description="Disordered" evidence="1">
    <location>
        <begin position="82"/>
        <end position="124"/>
    </location>
</feature>
<protein>
    <submittedName>
        <fullName evidence="2">Uncharacterized protein</fullName>
    </submittedName>
</protein>
<sequence>MFLNNINTPKGSAEKYGEPRLSAPLLLSASASRHVCQLGALWRGCHLPLSKSVCCGHKYLAPKRSEAPGLWQRLAPWGRSLADTHLKPGTPHYEPGEPVPRKRTGRSEELRPPGRADDYLREKP</sequence>
<keyword evidence="3" id="KW-1185">Reference proteome</keyword>
<evidence type="ECO:0000313" key="3">
    <source>
        <dbReference type="Proteomes" id="UP001066276"/>
    </source>
</evidence>
<accession>A0AAV7U561</accession>
<evidence type="ECO:0000256" key="1">
    <source>
        <dbReference type="SAM" id="MobiDB-lite"/>
    </source>
</evidence>
<organism evidence="2 3">
    <name type="scientific">Pleurodeles waltl</name>
    <name type="common">Iberian ribbed newt</name>
    <dbReference type="NCBI Taxonomy" id="8319"/>
    <lineage>
        <taxon>Eukaryota</taxon>
        <taxon>Metazoa</taxon>
        <taxon>Chordata</taxon>
        <taxon>Craniata</taxon>
        <taxon>Vertebrata</taxon>
        <taxon>Euteleostomi</taxon>
        <taxon>Amphibia</taxon>
        <taxon>Batrachia</taxon>
        <taxon>Caudata</taxon>
        <taxon>Salamandroidea</taxon>
        <taxon>Salamandridae</taxon>
        <taxon>Pleurodelinae</taxon>
        <taxon>Pleurodeles</taxon>
    </lineage>
</organism>
<dbReference type="EMBL" id="JANPWB010000005">
    <property type="protein sequence ID" value="KAJ1184210.1"/>
    <property type="molecule type" value="Genomic_DNA"/>
</dbReference>
<comment type="caution">
    <text evidence="2">The sequence shown here is derived from an EMBL/GenBank/DDBJ whole genome shotgun (WGS) entry which is preliminary data.</text>
</comment>